<dbReference type="InterPro" id="IPR036890">
    <property type="entry name" value="HATPase_C_sf"/>
</dbReference>
<keyword evidence="6" id="KW-0902">Two-component regulatory system</keyword>
<evidence type="ECO:0000256" key="5">
    <source>
        <dbReference type="ARBA" id="ARBA00022777"/>
    </source>
</evidence>
<reference evidence="10 11" key="1">
    <citation type="journal article" date="2016" name="Nat. Commun.">
        <title>Thousands of microbial genomes shed light on interconnected biogeochemical processes in an aquifer system.</title>
        <authorList>
            <person name="Anantharaman K."/>
            <person name="Brown C.T."/>
            <person name="Hug L.A."/>
            <person name="Sharon I."/>
            <person name="Castelle C.J."/>
            <person name="Probst A.J."/>
            <person name="Thomas B.C."/>
            <person name="Singh A."/>
            <person name="Wilkins M.J."/>
            <person name="Karaoz U."/>
            <person name="Brodie E.L."/>
            <person name="Williams K.H."/>
            <person name="Hubbard S.S."/>
            <person name="Banfield J.F."/>
        </authorList>
    </citation>
    <scope>NUCLEOTIDE SEQUENCE [LARGE SCALE GENOMIC DNA]</scope>
</reference>
<dbReference type="PANTHER" id="PTHR43547:SF2">
    <property type="entry name" value="HYBRID SIGNAL TRANSDUCTION HISTIDINE KINASE C"/>
    <property type="match status" value="1"/>
</dbReference>
<dbReference type="SMART" id="SM00388">
    <property type="entry name" value="HisKA"/>
    <property type="match status" value="1"/>
</dbReference>
<evidence type="ECO:0000256" key="1">
    <source>
        <dbReference type="ARBA" id="ARBA00000085"/>
    </source>
</evidence>
<keyword evidence="7 8" id="KW-0472">Membrane</keyword>
<keyword evidence="5" id="KW-0418">Kinase</keyword>
<dbReference type="FunFam" id="1.10.287.130:FF:000001">
    <property type="entry name" value="Two-component sensor histidine kinase"/>
    <property type="match status" value="1"/>
</dbReference>
<keyword evidence="8" id="KW-0812">Transmembrane</keyword>
<dbReference type="InterPro" id="IPR003661">
    <property type="entry name" value="HisK_dim/P_dom"/>
</dbReference>
<proteinExistence type="predicted"/>
<dbReference type="SUPFAM" id="SSF47384">
    <property type="entry name" value="Homodimeric domain of signal transducing histidine kinase"/>
    <property type="match status" value="1"/>
</dbReference>
<dbReference type="SUPFAM" id="SSF55874">
    <property type="entry name" value="ATPase domain of HSP90 chaperone/DNA topoisomerase II/histidine kinase"/>
    <property type="match status" value="1"/>
</dbReference>
<dbReference type="Gene3D" id="1.10.287.130">
    <property type="match status" value="1"/>
</dbReference>
<dbReference type="Pfam" id="PF00512">
    <property type="entry name" value="HisKA"/>
    <property type="match status" value="1"/>
</dbReference>
<sequence length="462" mass="51734">MRLFSGDTNLFLRKYFQVTYAVILLLLIPIAVVLNSVFLIQNSQKVIDVELERKAYLATSLFSSLVQDDIDQLQKVQSYVDRITSASDEIYGLDVLVPNGEDFRVIVSVDPSAVGTVTSFLNYTIAWKTHESIAYTTQSSGISTAFEGTKADRGSERFWVVTSPVKDSAGEKVALVSMKISSKIIDDLTEQNINRSVLVLVITIVIIVLLLITNTRLFEYAMLFRKLKEVDQMKDDFISMASHELRTPITGIQGYLQMLTTNQFGPVEGVVLEKLLLIQTASKQLAELVEDLLNVSRIEQGRLKMSIAPHDLLAAVRNVIIQLEAQAKADGLTVSFEEPKKPFPEILCDPDRLRQVLVNLIGNAIKYTLKGSVRVTLVQKEHMAEVKIIDTGIGMSGKDRERLFEKFYRIQNRETNSVTGTGLGLWITKELIRLMKGEIYVDSIERVGTQVTVLLPLAESKK</sequence>
<evidence type="ECO:0000256" key="3">
    <source>
        <dbReference type="ARBA" id="ARBA00022553"/>
    </source>
</evidence>
<dbReference type="AlphaFoldDB" id="A0A1G2B0Z5"/>
<keyword evidence="4" id="KW-0808">Transferase</keyword>
<keyword evidence="8" id="KW-1133">Transmembrane helix</keyword>
<keyword evidence="3" id="KW-0597">Phosphoprotein</keyword>
<dbReference type="InterPro" id="IPR004358">
    <property type="entry name" value="Sig_transdc_His_kin-like_C"/>
</dbReference>
<comment type="caution">
    <text evidence="10">The sequence shown here is derived from an EMBL/GenBank/DDBJ whole genome shotgun (WGS) entry which is preliminary data.</text>
</comment>
<dbReference type="FunFam" id="3.30.565.10:FF:000006">
    <property type="entry name" value="Sensor histidine kinase WalK"/>
    <property type="match status" value="1"/>
</dbReference>
<dbReference type="SMART" id="SM00387">
    <property type="entry name" value="HATPase_c"/>
    <property type="match status" value="1"/>
</dbReference>
<evidence type="ECO:0000313" key="10">
    <source>
        <dbReference type="EMBL" id="OGY82828.1"/>
    </source>
</evidence>
<dbReference type="InterPro" id="IPR003594">
    <property type="entry name" value="HATPase_dom"/>
</dbReference>
<dbReference type="PRINTS" id="PR00344">
    <property type="entry name" value="BCTRLSENSOR"/>
</dbReference>
<accession>A0A1G2B0Z5</accession>
<dbReference type="GO" id="GO:0000155">
    <property type="term" value="F:phosphorelay sensor kinase activity"/>
    <property type="evidence" value="ECO:0007669"/>
    <property type="project" value="InterPro"/>
</dbReference>
<dbReference type="STRING" id="1798543.A2898_04530"/>
<evidence type="ECO:0000259" key="9">
    <source>
        <dbReference type="PROSITE" id="PS50109"/>
    </source>
</evidence>
<gene>
    <name evidence="10" type="ORF">A2898_04530</name>
</gene>
<protein>
    <recommendedName>
        <fullName evidence="2">histidine kinase</fullName>
        <ecNumber evidence="2">2.7.13.3</ecNumber>
    </recommendedName>
</protein>
<name>A0A1G2B0Z5_9BACT</name>
<dbReference type="PANTHER" id="PTHR43547">
    <property type="entry name" value="TWO-COMPONENT HISTIDINE KINASE"/>
    <property type="match status" value="1"/>
</dbReference>
<evidence type="ECO:0000256" key="6">
    <source>
        <dbReference type="ARBA" id="ARBA00023012"/>
    </source>
</evidence>
<dbReference type="PROSITE" id="PS50109">
    <property type="entry name" value="HIS_KIN"/>
    <property type="match status" value="1"/>
</dbReference>
<feature type="domain" description="Histidine kinase" evidence="9">
    <location>
        <begin position="240"/>
        <end position="459"/>
    </location>
</feature>
<dbReference type="Proteomes" id="UP000179164">
    <property type="component" value="Unassembled WGS sequence"/>
</dbReference>
<dbReference type="InterPro" id="IPR036097">
    <property type="entry name" value="HisK_dim/P_sf"/>
</dbReference>
<evidence type="ECO:0000256" key="7">
    <source>
        <dbReference type="ARBA" id="ARBA00023136"/>
    </source>
</evidence>
<evidence type="ECO:0000256" key="2">
    <source>
        <dbReference type="ARBA" id="ARBA00012438"/>
    </source>
</evidence>
<feature type="transmembrane region" description="Helical" evidence="8">
    <location>
        <begin position="20"/>
        <end position="40"/>
    </location>
</feature>
<dbReference type="Gene3D" id="3.30.565.10">
    <property type="entry name" value="Histidine kinase-like ATPase, C-terminal domain"/>
    <property type="match status" value="1"/>
</dbReference>
<feature type="transmembrane region" description="Helical" evidence="8">
    <location>
        <begin position="197"/>
        <end position="218"/>
    </location>
</feature>
<dbReference type="Pfam" id="PF02518">
    <property type="entry name" value="HATPase_c"/>
    <property type="match status" value="1"/>
</dbReference>
<evidence type="ECO:0000313" key="11">
    <source>
        <dbReference type="Proteomes" id="UP000179164"/>
    </source>
</evidence>
<evidence type="ECO:0000256" key="4">
    <source>
        <dbReference type="ARBA" id="ARBA00022679"/>
    </source>
</evidence>
<dbReference type="CDD" id="cd00082">
    <property type="entry name" value="HisKA"/>
    <property type="match status" value="1"/>
</dbReference>
<dbReference type="EC" id="2.7.13.3" evidence="2"/>
<dbReference type="InterPro" id="IPR005467">
    <property type="entry name" value="His_kinase_dom"/>
</dbReference>
<evidence type="ECO:0000256" key="8">
    <source>
        <dbReference type="SAM" id="Phobius"/>
    </source>
</evidence>
<comment type="catalytic activity">
    <reaction evidence="1">
        <text>ATP + protein L-histidine = ADP + protein N-phospho-L-histidine.</text>
        <dbReference type="EC" id="2.7.13.3"/>
    </reaction>
</comment>
<organism evidence="10 11">
    <name type="scientific">Candidatus Kerfeldbacteria bacterium RIFCSPLOWO2_01_FULL_48_11</name>
    <dbReference type="NCBI Taxonomy" id="1798543"/>
    <lineage>
        <taxon>Bacteria</taxon>
        <taxon>Candidatus Kerfeldiibacteriota</taxon>
    </lineage>
</organism>
<dbReference type="EMBL" id="MHKE01000017">
    <property type="protein sequence ID" value="OGY82828.1"/>
    <property type="molecule type" value="Genomic_DNA"/>
</dbReference>